<organism evidence="2 3">
    <name type="scientific">Dichotomopilus funicola</name>
    <dbReference type="NCBI Taxonomy" id="1934379"/>
    <lineage>
        <taxon>Eukaryota</taxon>
        <taxon>Fungi</taxon>
        <taxon>Dikarya</taxon>
        <taxon>Ascomycota</taxon>
        <taxon>Pezizomycotina</taxon>
        <taxon>Sordariomycetes</taxon>
        <taxon>Sordariomycetidae</taxon>
        <taxon>Sordariales</taxon>
        <taxon>Chaetomiaceae</taxon>
        <taxon>Dichotomopilus</taxon>
    </lineage>
</organism>
<comment type="caution">
    <text evidence="2">The sequence shown here is derived from an EMBL/GenBank/DDBJ whole genome shotgun (WGS) entry which is preliminary data.</text>
</comment>
<evidence type="ECO:0000313" key="2">
    <source>
        <dbReference type="EMBL" id="KAK4141894.1"/>
    </source>
</evidence>
<dbReference type="Proteomes" id="UP001302676">
    <property type="component" value="Unassembled WGS sequence"/>
</dbReference>
<feature type="region of interest" description="Disordered" evidence="1">
    <location>
        <begin position="230"/>
        <end position="258"/>
    </location>
</feature>
<dbReference type="RefSeq" id="XP_062635265.1">
    <property type="nucleotide sequence ID" value="XM_062781376.1"/>
</dbReference>
<dbReference type="AlphaFoldDB" id="A0AAN6ZLD6"/>
<gene>
    <name evidence="2" type="ORF">C8A04DRAFT_30446</name>
</gene>
<evidence type="ECO:0008006" key="4">
    <source>
        <dbReference type="Google" id="ProtNLM"/>
    </source>
</evidence>
<sequence length="608" mass="66192">MASSAWSEFHIAIVSNDSTLFPSFPSKELSEGDADKILLAHIRKYAAVSPKLRFTADGKTVLSDGTTLSYYLSLKDGDLDGLHKNNAPSAEAGNPAPETDAQKKPAVATVQVDLMLNSAGGNGGDGKKANASSVDLAKIQESTSKIIEEMKSDGAVKLGDLEKLSKSLGALRTDSMNFATVAGTVNYPEPLDLSEWQWDEVLRNNRALHGWFYKGNMLVKARKRAFQLTPNPDAQRSHPQNPVGTKTTGTKETPALVNVPAPPVPPFYVWDDATVEVTEMKSALEKTMANQGFSSTAVRAAGGGGAMEIQATASLAVEKEHSTASKTLTAQEVNSVHVSYKFPRAAVEVDGYCLQLTEEAKREALACRVREDADRWEREYGTVFATQFTLGGELISSRLFHGKDDAELSAFKDSVKTAAGFSISTPYGSGGASYGTVESNESTKGEKKAQQSLRLAWQARGGDTLLCSSPTLWANTVKNYRLWRIMDQEGMVRMRDLVKTVNLKASLFLENPESASKHESEHHGGENDEQVWNILSKALKADQPHPIASKIKEFYESKSFSLEEFNASLGQDAAELKLTEKSSWPALDLEQKVYVGLLGYHKKLISID</sequence>
<protein>
    <recommendedName>
        <fullName evidence="4">MACPF domain-containing protein</fullName>
    </recommendedName>
</protein>
<proteinExistence type="predicted"/>
<accession>A0AAN6ZLD6</accession>
<feature type="region of interest" description="Disordered" evidence="1">
    <location>
        <begin position="82"/>
        <end position="102"/>
    </location>
</feature>
<evidence type="ECO:0000313" key="3">
    <source>
        <dbReference type="Proteomes" id="UP001302676"/>
    </source>
</evidence>
<evidence type="ECO:0000256" key="1">
    <source>
        <dbReference type="SAM" id="MobiDB-lite"/>
    </source>
</evidence>
<reference evidence="2" key="2">
    <citation type="submission" date="2023-05" db="EMBL/GenBank/DDBJ databases">
        <authorList>
            <consortium name="Lawrence Berkeley National Laboratory"/>
            <person name="Steindorff A."/>
            <person name="Hensen N."/>
            <person name="Bonometti L."/>
            <person name="Westerberg I."/>
            <person name="Brannstrom I.O."/>
            <person name="Guillou S."/>
            <person name="Cros-Aarteil S."/>
            <person name="Calhoun S."/>
            <person name="Haridas S."/>
            <person name="Kuo A."/>
            <person name="Mondo S."/>
            <person name="Pangilinan J."/>
            <person name="Riley R."/>
            <person name="Labutti K."/>
            <person name="Andreopoulos B."/>
            <person name="Lipzen A."/>
            <person name="Chen C."/>
            <person name="Yanf M."/>
            <person name="Daum C."/>
            <person name="Ng V."/>
            <person name="Clum A."/>
            <person name="Ohm R."/>
            <person name="Martin F."/>
            <person name="Silar P."/>
            <person name="Natvig D."/>
            <person name="Lalanne C."/>
            <person name="Gautier V."/>
            <person name="Ament-Velasquez S.L."/>
            <person name="Kruys A."/>
            <person name="Hutchinson M.I."/>
            <person name="Powell A.J."/>
            <person name="Barry K."/>
            <person name="Miller A.N."/>
            <person name="Grigoriev I.V."/>
            <person name="Debuchy R."/>
            <person name="Gladieux P."/>
            <person name="Thoren M.H."/>
            <person name="Johannesson H."/>
        </authorList>
    </citation>
    <scope>NUCLEOTIDE SEQUENCE</scope>
    <source>
        <strain evidence="2">CBS 141.50</strain>
    </source>
</reference>
<reference evidence="2" key="1">
    <citation type="journal article" date="2023" name="Mol. Phylogenet. Evol.">
        <title>Genome-scale phylogeny and comparative genomics of the fungal order Sordariales.</title>
        <authorList>
            <person name="Hensen N."/>
            <person name="Bonometti L."/>
            <person name="Westerberg I."/>
            <person name="Brannstrom I.O."/>
            <person name="Guillou S."/>
            <person name="Cros-Aarteil S."/>
            <person name="Calhoun S."/>
            <person name="Haridas S."/>
            <person name="Kuo A."/>
            <person name="Mondo S."/>
            <person name="Pangilinan J."/>
            <person name="Riley R."/>
            <person name="LaButti K."/>
            <person name="Andreopoulos B."/>
            <person name="Lipzen A."/>
            <person name="Chen C."/>
            <person name="Yan M."/>
            <person name="Daum C."/>
            <person name="Ng V."/>
            <person name="Clum A."/>
            <person name="Steindorff A."/>
            <person name="Ohm R.A."/>
            <person name="Martin F."/>
            <person name="Silar P."/>
            <person name="Natvig D.O."/>
            <person name="Lalanne C."/>
            <person name="Gautier V."/>
            <person name="Ament-Velasquez S.L."/>
            <person name="Kruys A."/>
            <person name="Hutchinson M.I."/>
            <person name="Powell A.J."/>
            <person name="Barry K."/>
            <person name="Miller A.N."/>
            <person name="Grigoriev I.V."/>
            <person name="Debuchy R."/>
            <person name="Gladieux P."/>
            <person name="Hiltunen Thoren M."/>
            <person name="Johannesson H."/>
        </authorList>
    </citation>
    <scope>NUCLEOTIDE SEQUENCE</scope>
    <source>
        <strain evidence="2">CBS 141.50</strain>
    </source>
</reference>
<keyword evidence="3" id="KW-1185">Reference proteome</keyword>
<dbReference type="GeneID" id="87817989"/>
<feature type="compositionally biased region" description="Polar residues" evidence="1">
    <location>
        <begin position="230"/>
        <end position="251"/>
    </location>
</feature>
<name>A0AAN6ZLD6_9PEZI</name>
<dbReference type="EMBL" id="MU853604">
    <property type="protein sequence ID" value="KAK4141894.1"/>
    <property type="molecule type" value="Genomic_DNA"/>
</dbReference>